<keyword evidence="1" id="KW-0489">Methyltransferase</keyword>
<reference evidence="1" key="2">
    <citation type="journal article" date="2021" name="Microbiome">
        <title>Successional dynamics and alternative stable states in a saline activated sludge microbial community over 9 years.</title>
        <authorList>
            <person name="Wang Y."/>
            <person name="Ye J."/>
            <person name="Ju F."/>
            <person name="Liu L."/>
            <person name="Boyd J.A."/>
            <person name="Deng Y."/>
            <person name="Parks D.H."/>
            <person name="Jiang X."/>
            <person name="Yin X."/>
            <person name="Woodcroft B.J."/>
            <person name="Tyson G.W."/>
            <person name="Hugenholtz P."/>
            <person name="Polz M.F."/>
            <person name="Zhang T."/>
        </authorList>
    </citation>
    <scope>NUCLEOTIDE SEQUENCE</scope>
    <source>
        <strain evidence="1">HKST-UBA11</strain>
    </source>
</reference>
<sequence>MNQSTIKKLIEINRVFYQTVGTYFDSSRNYFWPGWEKIIPHISELSSSLDRPMRVLDIGCGNARFLEFIAKRFSGIGFSYAGIDFSHELLSKAEERCKNYMDSSICNLYEIDILTDSWEKAFTEEKFDLIVLFGVMHHVPSFENRRLLLSRIKNLLSPEGILVVTHWRYGDSDRLKRRIVNPFTKEGSEVFKELGIAIDDLEQNDNILDWNRGIKGYRYSHFVDNQESQEFIDELNMPVLSRFLEDGKERNVNEYVVLKNSG</sequence>
<dbReference type="Gene3D" id="3.40.50.150">
    <property type="entry name" value="Vaccinia Virus protein VP39"/>
    <property type="match status" value="1"/>
</dbReference>
<dbReference type="CDD" id="cd02440">
    <property type="entry name" value="AdoMet_MTases"/>
    <property type="match status" value="1"/>
</dbReference>
<reference evidence="1" key="1">
    <citation type="submission" date="2020-04" db="EMBL/GenBank/DDBJ databases">
        <authorList>
            <person name="Zhang T."/>
        </authorList>
    </citation>
    <scope>NUCLEOTIDE SEQUENCE</scope>
    <source>
        <strain evidence="1">HKST-UBA11</strain>
    </source>
</reference>
<name>A0A955L7B1_9BACT</name>
<evidence type="ECO:0000313" key="2">
    <source>
        <dbReference type="Proteomes" id="UP000754563"/>
    </source>
</evidence>
<accession>A0A955L7B1</accession>
<gene>
    <name evidence="1" type="ORF">KC717_01535</name>
</gene>
<dbReference type="GO" id="GO:0008168">
    <property type="term" value="F:methyltransferase activity"/>
    <property type="evidence" value="ECO:0007669"/>
    <property type="project" value="UniProtKB-KW"/>
</dbReference>
<comment type="caution">
    <text evidence="1">The sequence shown here is derived from an EMBL/GenBank/DDBJ whole genome shotgun (WGS) entry which is preliminary data.</text>
</comment>
<evidence type="ECO:0000313" key="1">
    <source>
        <dbReference type="EMBL" id="MCA9385309.1"/>
    </source>
</evidence>
<dbReference type="EMBL" id="JAGQLH010000012">
    <property type="protein sequence ID" value="MCA9385309.1"/>
    <property type="molecule type" value="Genomic_DNA"/>
</dbReference>
<keyword evidence="1" id="KW-0808">Transferase</keyword>
<dbReference type="Proteomes" id="UP000754563">
    <property type="component" value="Unassembled WGS sequence"/>
</dbReference>
<proteinExistence type="predicted"/>
<dbReference type="PANTHER" id="PTHR43861">
    <property type="entry name" value="TRANS-ACONITATE 2-METHYLTRANSFERASE-RELATED"/>
    <property type="match status" value="1"/>
</dbReference>
<dbReference type="GO" id="GO:0032259">
    <property type="term" value="P:methylation"/>
    <property type="evidence" value="ECO:0007669"/>
    <property type="project" value="UniProtKB-KW"/>
</dbReference>
<protein>
    <submittedName>
        <fullName evidence="1">Class I SAM-dependent methyltransferase</fullName>
    </submittedName>
</protein>
<organism evidence="1 2">
    <name type="scientific">Candidatus Dojkabacteria bacterium</name>
    <dbReference type="NCBI Taxonomy" id="2099670"/>
    <lineage>
        <taxon>Bacteria</taxon>
        <taxon>Candidatus Dojkabacteria</taxon>
    </lineage>
</organism>
<dbReference type="SUPFAM" id="SSF53335">
    <property type="entry name" value="S-adenosyl-L-methionine-dependent methyltransferases"/>
    <property type="match status" value="1"/>
</dbReference>
<dbReference type="Pfam" id="PF13489">
    <property type="entry name" value="Methyltransf_23"/>
    <property type="match status" value="1"/>
</dbReference>
<dbReference type="InterPro" id="IPR029063">
    <property type="entry name" value="SAM-dependent_MTases_sf"/>
</dbReference>
<dbReference type="AlphaFoldDB" id="A0A955L7B1"/>